<name>A0ABW8GNC4_9PROT</name>
<comment type="caution">
    <text evidence="1">The sequence shown here is derived from an EMBL/GenBank/DDBJ whole genome shotgun (WGS) entry which is preliminary data.</text>
</comment>
<dbReference type="Proteomes" id="UP001617669">
    <property type="component" value="Unassembled WGS sequence"/>
</dbReference>
<accession>A0ABW8GNC4</accession>
<proteinExistence type="predicted"/>
<evidence type="ECO:0000313" key="2">
    <source>
        <dbReference type="Proteomes" id="UP001617669"/>
    </source>
</evidence>
<organism evidence="1 2">
    <name type="scientific">Methylobacillus methanolivorans</name>
    <dbReference type="NCBI Taxonomy" id="1848927"/>
    <lineage>
        <taxon>Bacteria</taxon>
        <taxon>Pseudomonadati</taxon>
        <taxon>Pseudomonadota</taxon>
        <taxon>Betaproteobacteria</taxon>
        <taxon>Nitrosomonadales</taxon>
        <taxon>Methylophilaceae</taxon>
        <taxon>Methylobacillus</taxon>
    </lineage>
</organism>
<dbReference type="PROSITE" id="PS51257">
    <property type="entry name" value="PROKAR_LIPOPROTEIN"/>
    <property type="match status" value="1"/>
</dbReference>
<keyword evidence="2" id="KW-1185">Reference proteome</keyword>
<dbReference type="RefSeq" id="WP_400883142.1">
    <property type="nucleotide sequence ID" value="NZ_JBIWXY010000002.1"/>
</dbReference>
<gene>
    <name evidence="1" type="ORF">ACIKP9_11920</name>
</gene>
<reference evidence="1 2" key="1">
    <citation type="submission" date="2024-11" db="EMBL/GenBank/DDBJ databases">
        <authorList>
            <person name="Kaparullina E.N."/>
            <person name="Delegan Y.A."/>
            <person name="Doronina N.V."/>
        </authorList>
    </citation>
    <scope>NUCLEOTIDE SEQUENCE [LARGE SCALE GENOMIC DNA]</scope>
    <source>
        <strain evidence="1 2">7sh_L</strain>
    </source>
</reference>
<evidence type="ECO:0000313" key="1">
    <source>
        <dbReference type="EMBL" id="MFJ5446939.1"/>
    </source>
</evidence>
<dbReference type="EMBL" id="JBIWXY010000002">
    <property type="protein sequence ID" value="MFJ5446939.1"/>
    <property type="molecule type" value="Genomic_DNA"/>
</dbReference>
<protein>
    <recommendedName>
        <fullName evidence="3">C-type lysozyme inhibitor domain-containing protein</fullName>
    </recommendedName>
</protein>
<sequence>MWVNVAKSVLVIGLLATLSACGGFSLWPFGGSEGDVRHSGPAGSTPYLCDKGRKFYVKQVDAGKAAWLILPDREILLNKTDSGAYSNSITTLLLEGEGAKLDDGYKHDYNDCKINLPVNKS</sequence>
<evidence type="ECO:0008006" key="3">
    <source>
        <dbReference type="Google" id="ProtNLM"/>
    </source>
</evidence>